<evidence type="ECO:0000313" key="2">
    <source>
        <dbReference type="EMBL" id="KAA8635686.1"/>
    </source>
</evidence>
<accession>A0A8S9A2D2</accession>
<dbReference type="AlphaFoldDB" id="A0A8S9A2D2"/>
<gene>
    <name evidence="2" type="ORF">SMACR_03252</name>
</gene>
<name>A0A8S9A2D2_SORMA</name>
<feature type="region of interest" description="Disordered" evidence="1">
    <location>
        <begin position="60"/>
        <end position="98"/>
    </location>
</feature>
<protein>
    <submittedName>
        <fullName evidence="2">Uncharacterized protein</fullName>
    </submittedName>
</protein>
<comment type="caution">
    <text evidence="2">The sequence shown here is derived from an EMBL/GenBank/DDBJ whole genome shotgun (WGS) entry which is preliminary data.</text>
</comment>
<dbReference type="Proteomes" id="UP000433876">
    <property type="component" value="Unassembled WGS sequence"/>
</dbReference>
<sequence length="114" mass="12904">MPRTLATARGRCPHKAALKARGINPNKLLLSSHIQRMGVTSATSRPRSHEATEKVLKHALEKAQQEEKAKQEAVEKKGTEEKENRKRSAKTEIRKHQMVTRSMVKKVDVVKEKS</sequence>
<organism evidence="2 3">
    <name type="scientific">Sordaria macrospora</name>
    <dbReference type="NCBI Taxonomy" id="5147"/>
    <lineage>
        <taxon>Eukaryota</taxon>
        <taxon>Fungi</taxon>
        <taxon>Dikarya</taxon>
        <taxon>Ascomycota</taxon>
        <taxon>Pezizomycotina</taxon>
        <taxon>Sordariomycetes</taxon>
        <taxon>Sordariomycetidae</taxon>
        <taxon>Sordariales</taxon>
        <taxon>Sordariaceae</taxon>
        <taxon>Sordaria</taxon>
    </lineage>
</organism>
<feature type="compositionally biased region" description="Basic and acidic residues" evidence="1">
    <location>
        <begin position="60"/>
        <end position="95"/>
    </location>
</feature>
<dbReference type="EMBL" id="NMPR01000010">
    <property type="protein sequence ID" value="KAA8635686.1"/>
    <property type="molecule type" value="Genomic_DNA"/>
</dbReference>
<proteinExistence type="predicted"/>
<evidence type="ECO:0000256" key="1">
    <source>
        <dbReference type="SAM" id="MobiDB-lite"/>
    </source>
</evidence>
<evidence type="ECO:0000313" key="3">
    <source>
        <dbReference type="Proteomes" id="UP000433876"/>
    </source>
</evidence>
<reference evidence="2 3" key="1">
    <citation type="submission" date="2017-07" db="EMBL/GenBank/DDBJ databases">
        <title>Genome sequence of the Sordaria macrospora wild type strain R19027.</title>
        <authorList>
            <person name="Nowrousian M."/>
            <person name="Teichert I."/>
            <person name="Kueck U."/>
        </authorList>
    </citation>
    <scope>NUCLEOTIDE SEQUENCE [LARGE SCALE GENOMIC DNA]</scope>
    <source>
        <strain evidence="2 3">R19027</strain>
        <tissue evidence="2">Mycelium</tissue>
    </source>
</reference>
<dbReference type="VEuPathDB" id="FungiDB:SMAC_03252"/>